<organism evidence="2 3">
    <name type="scientific">Georgenia alba</name>
    <dbReference type="NCBI Taxonomy" id="2233858"/>
    <lineage>
        <taxon>Bacteria</taxon>
        <taxon>Bacillati</taxon>
        <taxon>Actinomycetota</taxon>
        <taxon>Actinomycetes</taxon>
        <taxon>Micrococcales</taxon>
        <taxon>Bogoriellaceae</taxon>
        <taxon>Georgenia</taxon>
    </lineage>
</organism>
<dbReference type="EMBL" id="JBHTCQ010000002">
    <property type="protein sequence ID" value="MFC7406053.1"/>
    <property type="molecule type" value="Genomic_DNA"/>
</dbReference>
<sequence>MLACVLTAAALSGLLGVWALWYVVRGRPVLFKQLVGAAVVEVALVAQLVAALVATGAGASPTEPWTFWGYVITALFLLPVAAVWAMADRTRTSSLALLVVCVALVAMQARIWQVWAA</sequence>
<gene>
    <name evidence="2" type="ORF">ACFQQL_13105</name>
</gene>
<proteinExistence type="predicted"/>
<keyword evidence="1" id="KW-0812">Transmembrane</keyword>
<keyword evidence="1" id="KW-0472">Membrane</keyword>
<comment type="caution">
    <text evidence="2">The sequence shown here is derived from an EMBL/GenBank/DDBJ whole genome shotgun (WGS) entry which is preliminary data.</text>
</comment>
<protein>
    <recommendedName>
        <fullName evidence="4">Integral membrane protein</fullName>
    </recommendedName>
</protein>
<evidence type="ECO:0000313" key="3">
    <source>
        <dbReference type="Proteomes" id="UP001596455"/>
    </source>
</evidence>
<dbReference type="RefSeq" id="WP_382395054.1">
    <property type="nucleotide sequence ID" value="NZ_JBHTCQ010000002.1"/>
</dbReference>
<evidence type="ECO:0000256" key="1">
    <source>
        <dbReference type="SAM" id="Phobius"/>
    </source>
</evidence>
<dbReference type="Proteomes" id="UP001596455">
    <property type="component" value="Unassembled WGS sequence"/>
</dbReference>
<feature type="transmembrane region" description="Helical" evidence="1">
    <location>
        <begin position="93"/>
        <end position="112"/>
    </location>
</feature>
<evidence type="ECO:0008006" key="4">
    <source>
        <dbReference type="Google" id="ProtNLM"/>
    </source>
</evidence>
<feature type="transmembrane region" description="Helical" evidence="1">
    <location>
        <begin position="35"/>
        <end position="55"/>
    </location>
</feature>
<evidence type="ECO:0000313" key="2">
    <source>
        <dbReference type="EMBL" id="MFC7406053.1"/>
    </source>
</evidence>
<keyword evidence="3" id="KW-1185">Reference proteome</keyword>
<reference evidence="3" key="1">
    <citation type="journal article" date="2019" name="Int. J. Syst. Evol. Microbiol.">
        <title>The Global Catalogue of Microorganisms (GCM) 10K type strain sequencing project: providing services to taxonomists for standard genome sequencing and annotation.</title>
        <authorList>
            <consortium name="The Broad Institute Genomics Platform"/>
            <consortium name="The Broad Institute Genome Sequencing Center for Infectious Disease"/>
            <person name="Wu L."/>
            <person name="Ma J."/>
        </authorList>
    </citation>
    <scope>NUCLEOTIDE SEQUENCE [LARGE SCALE GENOMIC DNA]</scope>
    <source>
        <strain evidence="3">JCM 1490</strain>
    </source>
</reference>
<accession>A0ABW2Q981</accession>
<name>A0ABW2Q981_9MICO</name>
<feature type="transmembrane region" description="Helical" evidence="1">
    <location>
        <begin position="67"/>
        <end position="87"/>
    </location>
</feature>
<keyword evidence="1" id="KW-1133">Transmembrane helix</keyword>